<dbReference type="PRINTS" id="PR00446">
    <property type="entry name" value="HYDRGNUPTAKE"/>
</dbReference>
<dbReference type="PANTHER" id="PTHR30302">
    <property type="entry name" value="HYDROGENASE 1 MATURATION PROTEASE"/>
    <property type="match status" value="1"/>
</dbReference>
<keyword evidence="3" id="KW-0064">Aspartyl protease</keyword>
<dbReference type="RefSeq" id="WP_152381703.1">
    <property type="nucleotide sequence ID" value="NZ_CP045298.1"/>
</dbReference>
<evidence type="ECO:0000256" key="2">
    <source>
        <dbReference type="ARBA" id="ARBA00022670"/>
    </source>
</evidence>
<evidence type="ECO:0000313" key="6">
    <source>
        <dbReference type="Proteomes" id="UP001242811"/>
    </source>
</evidence>
<gene>
    <name evidence="5" type="ORF">QOZ95_005276</name>
</gene>
<comment type="similarity">
    <text evidence="1">Belongs to the peptidase A31 family.</text>
</comment>
<evidence type="ECO:0000256" key="1">
    <source>
        <dbReference type="ARBA" id="ARBA00006814"/>
    </source>
</evidence>
<evidence type="ECO:0000256" key="3">
    <source>
        <dbReference type="ARBA" id="ARBA00022750"/>
    </source>
</evidence>
<dbReference type="InterPro" id="IPR023430">
    <property type="entry name" value="Pept_HybD-like_dom_sf"/>
</dbReference>
<organism evidence="5 6">
    <name type="scientific">Paenibacillus brasilensis</name>
    <dbReference type="NCBI Taxonomy" id="128574"/>
    <lineage>
        <taxon>Bacteria</taxon>
        <taxon>Bacillati</taxon>
        <taxon>Bacillota</taxon>
        <taxon>Bacilli</taxon>
        <taxon>Bacillales</taxon>
        <taxon>Paenibacillaceae</taxon>
        <taxon>Paenibacillus</taxon>
    </lineage>
</organism>
<protein>
    <submittedName>
        <fullName evidence="5">Hydrogenase maturation protease</fullName>
        <ecNumber evidence="5">3.4.23.-</ecNumber>
    </submittedName>
</protein>
<dbReference type="CDD" id="cd06062">
    <property type="entry name" value="H2MP_MemB-H2up"/>
    <property type="match status" value="1"/>
</dbReference>
<dbReference type="Proteomes" id="UP001242811">
    <property type="component" value="Unassembled WGS sequence"/>
</dbReference>
<evidence type="ECO:0000313" key="5">
    <source>
        <dbReference type="EMBL" id="MDQ0497075.1"/>
    </source>
</evidence>
<keyword evidence="4 5" id="KW-0378">Hydrolase</keyword>
<sequence>MKDTVVIGIGNILLKDDGIGVHTIRELENEDLPSTVELVDGGTSTLAMLSYFLESRRIIVIDALKAGLDPGTIYRISPEDIAGYEKGNLSIHDTQILDVVQMARMLGAAPNVIIFGIEPQEIGFELEMSDLMRSKIPEIIGLIKQELGFASQEEKNFA</sequence>
<dbReference type="EMBL" id="JAUSWA010000052">
    <property type="protein sequence ID" value="MDQ0497075.1"/>
    <property type="molecule type" value="Genomic_DNA"/>
</dbReference>
<proteinExistence type="inferred from homology"/>
<dbReference type="Gene3D" id="3.40.50.1450">
    <property type="entry name" value="HybD-like"/>
    <property type="match status" value="1"/>
</dbReference>
<reference evidence="5 6" key="1">
    <citation type="submission" date="2023-07" db="EMBL/GenBank/DDBJ databases">
        <title>Genomic Encyclopedia of Type Strains, Phase IV (KMG-IV): sequencing the most valuable type-strain genomes for metagenomic binning, comparative biology and taxonomic classification.</title>
        <authorList>
            <person name="Goeker M."/>
        </authorList>
    </citation>
    <scope>NUCLEOTIDE SEQUENCE [LARGE SCALE GENOMIC DNA]</scope>
    <source>
        <strain evidence="5 6">DSM 14914</strain>
    </source>
</reference>
<evidence type="ECO:0000256" key="4">
    <source>
        <dbReference type="ARBA" id="ARBA00022801"/>
    </source>
</evidence>
<dbReference type="Pfam" id="PF01750">
    <property type="entry name" value="HycI"/>
    <property type="match status" value="1"/>
</dbReference>
<dbReference type="GO" id="GO:0008233">
    <property type="term" value="F:peptidase activity"/>
    <property type="evidence" value="ECO:0007669"/>
    <property type="project" value="UniProtKB-KW"/>
</dbReference>
<dbReference type="EC" id="3.4.23.-" evidence="5"/>
<dbReference type="GO" id="GO:0006508">
    <property type="term" value="P:proteolysis"/>
    <property type="evidence" value="ECO:0007669"/>
    <property type="project" value="UniProtKB-KW"/>
</dbReference>
<comment type="caution">
    <text evidence="5">The sequence shown here is derived from an EMBL/GenBank/DDBJ whole genome shotgun (WGS) entry which is preliminary data.</text>
</comment>
<keyword evidence="6" id="KW-1185">Reference proteome</keyword>
<name>A0ABU0L782_9BACL</name>
<dbReference type="SUPFAM" id="SSF53163">
    <property type="entry name" value="HybD-like"/>
    <property type="match status" value="1"/>
</dbReference>
<dbReference type="NCBIfam" id="TIGR00072">
    <property type="entry name" value="hydrog_prot"/>
    <property type="match status" value="1"/>
</dbReference>
<dbReference type="InterPro" id="IPR000671">
    <property type="entry name" value="Peptidase_A31"/>
</dbReference>
<keyword evidence="2 5" id="KW-0645">Protease</keyword>
<accession>A0ABU0L782</accession>
<dbReference type="PANTHER" id="PTHR30302:SF1">
    <property type="entry name" value="HYDROGENASE 2 MATURATION PROTEASE"/>
    <property type="match status" value="1"/>
</dbReference>